<dbReference type="Gene3D" id="2.40.40.10">
    <property type="entry name" value="RlpA-like domain"/>
    <property type="match status" value="1"/>
</dbReference>
<dbReference type="STRING" id="1348612.A0A397JC06"/>
<dbReference type="OrthoDB" id="623670at2759"/>
<name>A0A397JC06_9GLOM</name>
<dbReference type="PANTHER" id="PTHR31836:SF27">
    <property type="entry name" value="RLPA-LIKE PROTEIN DOUBLE-PSI BETA-BARREL DOMAIN-CONTAINING PROTEIN"/>
    <property type="match status" value="1"/>
</dbReference>
<keyword evidence="1" id="KW-0732">Signal</keyword>
<organism evidence="4 5">
    <name type="scientific">Diversispora epigaea</name>
    <dbReference type="NCBI Taxonomy" id="1348612"/>
    <lineage>
        <taxon>Eukaryota</taxon>
        <taxon>Fungi</taxon>
        <taxon>Fungi incertae sedis</taxon>
        <taxon>Mucoromycota</taxon>
        <taxon>Glomeromycotina</taxon>
        <taxon>Glomeromycetes</taxon>
        <taxon>Diversisporales</taxon>
        <taxon>Diversisporaceae</taxon>
        <taxon>Diversispora</taxon>
    </lineage>
</organism>
<keyword evidence="2" id="KW-0472">Membrane</keyword>
<proteinExistence type="predicted"/>
<evidence type="ECO:0000256" key="1">
    <source>
        <dbReference type="ARBA" id="ARBA00022729"/>
    </source>
</evidence>
<evidence type="ECO:0000256" key="2">
    <source>
        <dbReference type="SAM" id="Phobius"/>
    </source>
</evidence>
<dbReference type="InterPro" id="IPR051477">
    <property type="entry name" value="Expansin_CellWall"/>
</dbReference>
<protein>
    <recommendedName>
        <fullName evidence="3">RlpA-like protein double-psi beta-barrel domain-containing protein</fullName>
    </recommendedName>
</protein>
<accession>A0A397JC06</accession>
<evidence type="ECO:0000313" key="5">
    <source>
        <dbReference type="Proteomes" id="UP000266861"/>
    </source>
</evidence>
<dbReference type="InterPro" id="IPR009009">
    <property type="entry name" value="RlpA-like_DPBB"/>
</dbReference>
<dbReference type="Pfam" id="PF03330">
    <property type="entry name" value="DPBB_1"/>
    <property type="match status" value="1"/>
</dbReference>
<evidence type="ECO:0000313" key="4">
    <source>
        <dbReference type="EMBL" id="RHZ82493.1"/>
    </source>
</evidence>
<evidence type="ECO:0000259" key="3">
    <source>
        <dbReference type="Pfam" id="PF03330"/>
    </source>
</evidence>
<keyword evidence="5" id="KW-1185">Reference proteome</keyword>
<comment type="caution">
    <text evidence="4">The sequence shown here is derived from an EMBL/GenBank/DDBJ whole genome shotgun (WGS) entry which is preliminary data.</text>
</comment>
<sequence>MSSVFTSSQFMFLVMVIGFLMTFTIDSYYSAPIGNINSENKSVNITKRAYTGDVTWYNVGLGACGKYNNDKELIAAIPGPQFDPYTPNGNPNRNSKCGKSIKITRGSKYVIVKLMDRCGGCKSGDIDLSPAAFKKIGSLGEGRLKGCSWQYV</sequence>
<dbReference type="SUPFAM" id="SSF50685">
    <property type="entry name" value="Barwin-like endoglucanases"/>
    <property type="match status" value="1"/>
</dbReference>
<keyword evidence="2" id="KW-0812">Transmembrane</keyword>
<keyword evidence="2" id="KW-1133">Transmembrane helix</keyword>
<dbReference type="EMBL" id="PQFF01000102">
    <property type="protein sequence ID" value="RHZ82493.1"/>
    <property type="molecule type" value="Genomic_DNA"/>
</dbReference>
<dbReference type="InterPro" id="IPR036908">
    <property type="entry name" value="RlpA-like_sf"/>
</dbReference>
<dbReference type="PANTHER" id="PTHR31836">
    <property type="match status" value="1"/>
</dbReference>
<dbReference type="Proteomes" id="UP000266861">
    <property type="component" value="Unassembled WGS sequence"/>
</dbReference>
<dbReference type="AlphaFoldDB" id="A0A397JC06"/>
<gene>
    <name evidence="4" type="ORF">Glove_109g279</name>
</gene>
<feature type="transmembrane region" description="Helical" evidence="2">
    <location>
        <begin position="12"/>
        <end position="31"/>
    </location>
</feature>
<feature type="domain" description="RlpA-like protein double-psi beta-barrel" evidence="3">
    <location>
        <begin position="52"/>
        <end position="143"/>
    </location>
</feature>
<dbReference type="CDD" id="cd22191">
    <property type="entry name" value="DPBB_RlpA_EXP_N-like"/>
    <property type="match status" value="1"/>
</dbReference>
<reference evidence="4 5" key="1">
    <citation type="submission" date="2018-08" db="EMBL/GenBank/DDBJ databases">
        <title>Genome and evolution of the arbuscular mycorrhizal fungus Diversispora epigaea (formerly Glomus versiforme) and its bacterial endosymbionts.</title>
        <authorList>
            <person name="Sun X."/>
            <person name="Fei Z."/>
            <person name="Harrison M."/>
        </authorList>
    </citation>
    <scope>NUCLEOTIDE SEQUENCE [LARGE SCALE GENOMIC DNA]</scope>
    <source>
        <strain evidence="4 5">IT104</strain>
    </source>
</reference>